<comment type="similarity">
    <text evidence="1">Belongs to the peptidase C59 family.</text>
</comment>
<evidence type="ECO:0000313" key="4">
    <source>
        <dbReference type="EMBL" id="CAH1583488.1"/>
    </source>
</evidence>
<evidence type="ECO:0000259" key="3">
    <source>
        <dbReference type="Pfam" id="PF02275"/>
    </source>
</evidence>
<feature type="domain" description="Choloylglycine hydrolase/NAAA C-terminal" evidence="3">
    <location>
        <begin position="2"/>
        <end position="290"/>
    </location>
</feature>
<gene>
    <name evidence="4" type="ORF">THF1A12_190095</name>
</gene>
<dbReference type="GO" id="GO:0045302">
    <property type="term" value="F:choloylglycine hydrolase activity"/>
    <property type="evidence" value="ECO:0007669"/>
    <property type="project" value="UniProtKB-EC"/>
</dbReference>
<accession>A0AAU9QLU7</accession>
<reference evidence="4" key="1">
    <citation type="submission" date="2022-01" db="EMBL/GenBank/DDBJ databases">
        <authorList>
            <person name="Lagorce A."/>
        </authorList>
    </citation>
    <scope>NUCLEOTIDE SEQUENCE</scope>
    <source>
        <strain evidence="4">Th15_F1_A12</strain>
    </source>
</reference>
<dbReference type="CDD" id="cd01902">
    <property type="entry name" value="Ntn_CGH"/>
    <property type="match status" value="1"/>
</dbReference>
<evidence type="ECO:0000256" key="1">
    <source>
        <dbReference type="ARBA" id="ARBA00006625"/>
    </source>
</evidence>
<evidence type="ECO:0000313" key="5">
    <source>
        <dbReference type="Proteomes" id="UP001295462"/>
    </source>
</evidence>
<dbReference type="EC" id="3.5.1.24" evidence="4"/>
<dbReference type="InterPro" id="IPR029055">
    <property type="entry name" value="Ntn_hydrolases_N"/>
</dbReference>
<dbReference type="AlphaFoldDB" id="A0AAU9QLU7"/>
<dbReference type="SUPFAM" id="SSF56235">
    <property type="entry name" value="N-terminal nucleophile aminohydrolases (Ntn hydrolases)"/>
    <property type="match status" value="1"/>
</dbReference>
<dbReference type="InterPro" id="IPR052193">
    <property type="entry name" value="Peptidase_C59"/>
</dbReference>
<evidence type="ECO:0000256" key="2">
    <source>
        <dbReference type="ARBA" id="ARBA00022801"/>
    </source>
</evidence>
<dbReference type="Gene3D" id="3.60.60.10">
    <property type="entry name" value="Penicillin V Acylase, Chain A"/>
    <property type="match status" value="1"/>
</dbReference>
<dbReference type="Pfam" id="PF02275">
    <property type="entry name" value="CBAH"/>
    <property type="match status" value="1"/>
</dbReference>
<dbReference type="Proteomes" id="UP001295462">
    <property type="component" value="Unassembled WGS sequence"/>
</dbReference>
<dbReference type="InterPro" id="IPR029132">
    <property type="entry name" value="CBAH/NAAA_C"/>
</dbReference>
<organism evidence="4 5">
    <name type="scientific">Vibrio jasicida</name>
    <dbReference type="NCBI Taxonomy" id="766224"/>
    <lineage>
        <taxon>Bacteria</taxon>
        <taxon>Pseudomonadati</taxon>
        <taxon>Pseudomonadota</taxon>
        <taxon>Gammaproteobacteria</taxon>
        <taxon>Vibrionales</taxon>
        <taxon>Vibrionaceae</taxon>
        <taxon>Vibrio</taxon>
    </lineage>
</organism>
<dbReference type="PANTHER" id="PTHR35527:SF2">
    <property type="entry name" value="HYDROLASE"/>
    <property type="match status" value="1"/>
</dbReference>
<comment type="caution">
    <text evidence="4">The sequence shown here is derived from an EMBL/GenBank/DDBJ whole genome shotgun (WGS) entry which is preliminary data.</text>
</comment>
<dbReference type="EMBL" id="CAKMUD010000071">
    <property type="protein sequence ID" value="CAH1583488.1"/>
    <property type="molecule type" value="Genomic_DNA"/>
</dbReference>
<proteinExistence type="inferred from homology"/>
<keyword evidence="2 4" id="KW-0378">Hydrolase</keyword>
<dbReference type="RefSeq" id="WP_409589639.1">
    <property type="nucleotide sequence ID" value="NZ_CAKMTZ010000093.1"/>
</dbReference>
<dbReference type="PANTHER" id="PTHR35527">
    <property type="entry name" value="CHOLOYLGLYCINE HYDROLASE"/>
    <property type="match status" value="1"/>
</dbReference>
<protein>
    <submittedName>
        <fullName evidence="4">Choloylglycine hydrolase</fullName>
        <ecNumber evidence="4">3.5.1.24</ecNumber>
    </submittedName>
</protein>
<name>A0AAU9QLU7_9VIBR</name>
<sequence>MCTRIVYQTNSDKFITGRGMDWNDPTSKFCVIALPRGLKQVGGNYENALTWTSKYGSVFTSMYDAASTDGFNEAGLAANALYFAEADYGDYTQSDKPLISVGAWTQYFLDNFATVEEAVEAMREPIFAICAPALANGRAATAHISLTDESGDSAIFEYIDGKLVIHHGKEYTVMTNSPTFDEQLAINKYWKLVGGNRMLPGTINAADRFVRVDYLLESTPKFEDGEPAVAAAMSIMRSIGVPLGMADPDHPNISATLWRSLADHSNKTYYLESSRQPGLFWVNLNSLDLSEGAQIVGTVVDGPVTMFGDVSDKLQPMDMINWM</sequence>